<dbReference type="GO" id="GO:0004427">
    <property type="term" value="F:inorganic diphosphate phosphatase activity"/>
    <property type="evidence" value="ECO:0007669"/>
    <property type="project" value="InterPro"/>
</dbReference>
<proteinExistence type="predicted"/>
<sequence length="68" mass="7852">MNHQSYLFQTVNVITDRPMCSMHPEHEHLYDPINYGYVSSTLSADGEERDAYGIGEFEPLSNGYRNRP</sequence>
<dbReference type="InterPro" id="IPR036649">
    <property type="entry name" value="Pyrophosphatase_sf"/>
</dbReference>
<reference evidence="1 2" key="1">
    <citation type="submission" date="2019-09" db="EMBL/GenBank/DDBJ databases">
        <title>Complete genome sequence of Sporolactobacillus terrae 70-3.</title>
        <authorList>
            <person name="Tanaka N."/>
            <person name="Shiwa Y."/>
            <person name="Fujita N."/>
            <person name="Tanasupawat S."/>
        </authorList>
    </citation>
    <scope>NUCLEOTIDE SEQUENCE [LARGE SCALE GENOMIC DNA]</scope>
    <source>
        <strain evidence="1 2">70-3</strain>
    </source>
</reference>
<accession>A0A5K7WZT0</accession>
<evidence type="ECO:0000313" key="1">
    <source>
        <dbReference type="EMBL" id="BBN98138.1"/>
    </source>
</evidence>
<name>A0A5K7WZT0_9BACL</name>
<gene>
    <name evidence="1" type="ORF">St703_08430</name>
</gene>
<organism evidence="1 2">
    <name type="scientific">Sporolactobacillus terrae</name>
    <dbReference type="NCBI Taxonomy" id="269673"/>
    <lineage>
        <taxon>Bacteria</taxon>
        <taxon>Bacillati</taxon>
        <taxon>Bacillota</taxon>
        <taxon>Bacilli</taxon>
        <taxon>Bacillales</taxon>
        <taxon>Sporolactobacillaceae</taxon>
        <taxon>Sporolactobacillus</taxon>
    </lineage>
</organism>
<dbReference type="GO" id="GO:0000287">
    <property type="term" value="F:magnesium ion binding"/>
    <property type="evidence" value="ECO:0007669"/>
    <property type="project" value="InterPro"/>
</dbReference>
<dbReference type="AlphaFoldDB" id="A0A5K7WZT0"/>
<dbReference type="SUPFAM" id="SSF50324">
    <property type="entry name" value="Inorganic pyrophosphatase"/>
    <property type="match status" value="1"/>
</dbReference>
<evidence type="ECO:0000313" key="2">
    <source>
        <dbReference type="Proteomes" id="UP000326951"/>
    </source>
</evidence>
<dbReference type="GO" id="GO:0006796">
    <property type="term" value="P:phosphate-containing compound metabolic process"/>
    <property type="evidence" value="ECO:0007669"/>
    <property type="project" value="InterPro"/>
</dbReference>
<dbReference type="GO" id="GO:0005737">
    <property type="term" value="C:cytoplasm"/>
    <property type="evidence" value="ECO:0007669"/>
    <property type="project" value="InterPro"/>
</dbReference>
<protein>
    <submittedName>
        <fullName evidence="1">Uncharacterized protein</fullName>
    </submittedName>
</protein>
<dbReference type="Proteomes" id="UP000326951">
    <property type="component" value="Chromosome"/>
</dbReference>
<dbReference type="EMBL" id="AP021853">
    <property type="protein sequence ID" value="BBN98138.1"/>
    <property type="molecule type" value="Genomic_DNA"/>
</dbReference>